<comment type="caution">
    <text evidence="7">The sequence shown here is derived from an EMBL/GenBank/DDBJ whole genome shotgun (WGS) entry which is preliminary data.</text>
</comment>
<keyword evidence="3 6" id="KW-0713">Self-incompatibility</keyword>
<evidence type="ECO:0000256" key="1">
    <source>
        <dbReference type="ARBA" id="ARBA00004613"/>
    </source>
</evidence>
<reference evidence="7" key="1">
    <citation type="submission" date="2022-08" db="EMBL/GenBank/DDBJ databases">
        <authorList>
            <person name="Gutierrez-Valencia J."/>
        </authorList>
    </citation>
    <scope>NUCLEOTIDE SEQUENCE</scope>
</reference>
<dbReference type="GO" id="GO:0060320">
    <property type="term" value="P:rejection of self pollen"/>
    <property type="evidence" value="ECO:0007669"/>
    <property type="project" value="UniProtKB-KW"/>
</dbReference>
<dbReference type="Pfam" id="PF05938">
    <property type="entry name" value="Self-incomp_S1"/>
    <property type="match status" value="1"/>
</dbReference>
<dbReference type="GO" id="GO:0005576">
    <property type="term" value="C:extracellular region"/>
    <property type="evidence" value="ECO:0007669"/>
    <property type="project" value="UniProtKB-SubCell"/>
</dbReference>
<evidence type="ECO:0000256" key="4">
    <source>
        <dbReference type="ARBA" id="ARBA00022525"/>
    </source>
</evidence>
<dbReference type="PANTHER" id="PTHR31232:SF18">
    <property type="entry name" value="S-PROTEIN HOMOLOG"/>
    <property type="match status" value="1"/>
</dbReference>
<evidence type="ECO:0000256" key="3">
    <source>
        <dbReference type="ARBA" id="ARBA00022471"/>
    </source>
</evidence>
<comment type="subcellular location">
    <subcellularLocation>
        <location evidence="1 6">Secreted</location>
    </subcellularLocation>
</comment>
<sequence>MAQPTVQLQHTVRVVNQLSSGVLAAHCRSKDDDMGIHRLDVGGVFKWSFWPNWPPRVFGYTFFWCDLSADGRGTLKFDAYDGENPDTSMTGRWEVRDDGVHTVSGSGGGYFRHHFRVPWRKP</sequence>
<keyword evidence="5" id="KW-0732">Signal</keyword>
<evidence type="ECO:0000256" key="2">
    <source>
        <dbReference type="ARBA" id="ARBA00005581"/>
    </source>
</evidence>
<organism evidence="7 8">
    <name type="scientific">Linum tenue</name>
    <dbReference type="NCBI Taxonomy" id="586396"/>
    <lineage>
        <taxon>Eukaryota</taxon>
        <taxon>Viridiplantae</taxon>
        <taxon>Streptophyta</taxon>
        <taxon>Embryophyta</taxon>
        <taxon>Tracheophyta</taxon>
        <taxon>Spermatophyta</taxon>
        <taxon>Magnoliopsida</taxon>
        <taxon>eudicotyledons</taxon>
        <taxon>Gunneridae</taxon>
        <taxon>Pentapetalae</taxon>
        <taxon>rosids</taxon>
        <taxon>fabids</taxon>
        <taxon>Malpighiales</taxon>
        <taxon>Linaceae</taxon>
        <taxon>Linum</taxon>
    </lineage>
</organism>
<evidence type="ECO:0000313" key="8">
    <source>
        <dbReference type="Proteomes" id="UP001154282"/>
    </source>
</evidence>
<name>A0AAV0J3U3_9ROSI</name>
<evidence type="ECO:0000256" key="6">
    <source>
        <dbReference type="RuleBase" id="RU367044"/>
    </source>
</evidence>
<gene>
    <name evidence="7" type="ORF">LITE_LOCUS12536</name>
</gene>
<dbReference type="PANTHER" id="PTHR31232">
    <property type="match status" value="1"/>
</dbReference>
<proteinExistence type="inferred from homology"/>
<keyword evidence="4 6" id="KW-0964">Secreted</keyword>
<dbReference type="EMBL" id="CAMGYJ010000004">
    <property type="protein sequence ID" value="CAI0404570.1"/>
    <property type="molecule type" value="Genomic_DNA"/>
</dbReference>
<dbReference type="AlphaFoldDB" id="A0AAV0J3U3"/>
<dbReference type="Proteomes" id="UP001154282">
    <property type="component" value="Unassembled WGS sequence"/>
</dbReference>
<protein>
    <recommendedName>
        <fullName evidence="6">S-protein homolog</fullName>
    </recommendedName>
</protein>
<comment type="similarity">
    <text evidence="2 6">Belongs to the plant self-incompatibility (S1) protein family.</text>
</comment>
<keyword evidence="8" id="KW-1185">Reference proteome</keyword>
<accession>A0AAV0J3U3</accession>
<evidence type="ECO:0000256" key="5">
    <source>
        <dbReference type="ARBA" id="ARBA00022729"/>
    </source>
</evidence>
<dbReference type="InterPro" id="IPR010264">
    <property type="entry name" value="Self-incomp_S1"/>
</dbReference>
<evidence type="ECO:0000313" key="7">
    <source>
        <dbReference type="EMBL" id="CAI0404570.1"/>
    </source>
</evidence>